<keyword evidence="3" id="KW-1185">Reference proteome</keyword>
<evidence type="ECO:0000313" key="3">
    <source>
        <dbReference type="Proteomes" id="UP000623129"/>
    </source>
</evidence>
<dbReference type="EMBL" id="SWLB01000014">
    <property type="protein sequence ID" value="KAF3329960.1"/>
    <property type="molecule type" value="Genomic_DNA"/>
</dbReference>
<gene>
    <name evidence="2" type="ORF">FCM35_KLT05291</name>
</gene>
<feature type="region of interest" description="Disordered" evidence="1">
    <location>
        <begin position="1"/>
        <end position="24"/>
    </location>
</feature>
<organism evidence="2 3">
    <name type="scientific">Carex littledalei</name>
    <dbReference type="NCBI Taxonomy" id="544730"/>
    <lineage>
        <taxon>Eukaryota</taxon>
        <taxon>Viridiplantae</taxon>
        <taxon>Streptophyta</taxon>
        <taxon>Embryophyta</taxon>
        <taxon>Tracheophyta</taxon>
        <taxon>Spermatophyta</taxon>
        <taxon>Magnoliopsida</taxon>
        <taxon>Liliopsida</taxon>
        <taxon>Poales</taxon>
        <taxon>Cyperaceae</taxon>
        <taxon>Cyperoideae</taxon>
        <taxon>Cariceae</taxon>
        <taxon>Carex</taxon>
        <taxon>Carex subgen. Euthyceras</taxon>
    </lineage>
</organism>
<protein>
    <submittedName>
        <fullName evidence="2">Uncharacterized protein</fullName>
    </submittedName>
</protein>
<evidence type="ECO:0000313" key="2">
    <source>
        <dbReference type="EMBL" id="KAF3329960.1"/>
    </source>
</evidence>
<name>A0A833QMS7_9POAL</name>
<evidence type="ECO:0000256" key="1">
    <source>
        <dbReference type="SAM" id="MobiDB-lite"/>
    </source>
</evidence>
<sequence>MTGGATEREELASSRLGETLRRERGVQSKSDRMIVRWVVFEQESIGLKSELFNGLSKARSNSAQLI</sequence>
<comment type="caution">
    <text evidence="2">The sequence shown here is derived from an EMBL/GenBank/DDBJ whole genome shotgun (WGS) entry which is preliminary data.</text>
</comment>
<accession>A0A833QMS7</accession>
<dbReference type="Proteomes" id="UP000623129">
    <property type="component" value="Unassembled WGS sequence"/>
</dbReference>
<proteinExistence type="predicted"/>
<dbReference type="AlphaFoldDB" id="A0A833QMS7"/>
<reference evidence="2" key="1">
    <citation type="submission" date="2020-01" db="EMBL/GenBank/DDBJ databases">
        <title>Genome sequence of Kobresia littledalei, the first chromosome-level genome in the family Cyperaceae.</title>
        <authorList>
            <person name="Qu G."/>
        </authorList>
    </citation>
    <scope>NUCLEOTIDE SEQUENCE</scope>
    <source>
        <strain evidence="2">C.B.Clarke</strain>
        <tissue evidence="2">Leaf</tissue>
    </source>
</reference>